<proteinExistence type="predicted"/>
<protein>
    <submittedName>
        <fullName evidence="1">Uncharacterized protein</fullName>
    </submittedName>
</protein>
<dbReference type="EMBL" id="LAZR01050465">
    <property type="protein sequence ID" value="KKK87295.1"/>
    <property type="molecule type" value="Genomic_DNA"/>
</dbReference>
<gene>
    <name evidence="1" type="ORF">LCGC14_2754660</name>
</gene>
<evidence type="ECO:0000313" key="1">
    <source>
        <dbReference type="EMBL" id="KKK87295.1"/>
    </source>
</evidence>
<comment type="caution">
    <text evidence="1">The sequence shown here is derived from an EMBL/GenBank/DDBJ whole genome shotgun (WGS) entry which is preliminary data.</text>
</comment>
<sequence length="61" mass="6696">MAEKLAISGGTPVLQRTDFKNWAIITDDDRRLINQVLDSGIMAGGTAPQVSSLEKEWADYT</sequence>
<organism evidence="1">
    <name type="scientific">marine sediment metagenome</name>
    <dbReference type="NCBI Taxonomy" id="412755"/>
    <lineage>
        <taxon>unclassified sequences</taxon>
        <taxon>metagenomes</taxon>
        <taxon>ecological metagenomes</taxon>
    </lineage>
</organism>
<accession>A0A0F8ZMS8</accession>
<feature type="non-terminal residue" evidence="1">
    <location>
        <position position="61"/>
    </location>
</feature>
<dbReference type="AlphaFoldDB" id="A0A0F8ZMS8"/>
<reference evidence="1" key="1">
    <citation type="journal article" date="2015" name="Nature">
        <title>Complex archaea that bridge the gap between prokaryotes and eukaryotes.</title>
        <authorList>
            <person name="Spang A."/>
            <person name="Saw J.H."/>
            <person name="Jorgensen S.L."/>
            <person name="Zaremba-Niedzwiedzka K."/>
            <person name="Martijn J."/>
            <person name="Lind A.E."/>
            <person name="van Eijk R."/>
            <person name="Schleper C."/>
            <person name="Guy L."/>
            <person name="Ettema T.J."/>
        </authorList>
    </citation>
    <scope>NUCLEOTIDE SEQUENCE</scope>
</reference>
<name>A0A0F8ZMS8_9ZZZZ</name>